<dbReference type="Proteomes" id="UP000624703">
    <property type="component" value="Unassembled WGS sequence"/>
</dbReference>
<organism evidence="2 3">
    <name type="scientific">Persicirhabdus sediminis</name>
    <dbReference type="NCBI Taxonomy" id="454144"/>
    <lineage>
        <taxon>Bacteria</taxon>
        <taxon>Pseudomonadati</taxon>
        <taxon>Verrucomicrobiota</taxon>
        <taxon>Verrucomicrobiia</taxon>
        <taxon>Verrucomicrobiales</taxon>
        <taxon>Verrucomicrobiaceae</taxon>
        <taxon>Persicirhabdus</taxon>
    </lineage>
</organism>
<accession>A0A8J7MBN4</accession>
<dbReference type="AlphaFoldDB" id="A0A8J7MBN4"/>
<keyword evidence="1" id="KW-0732">Signal</keyword>
<dbReference type="RefSeq" id="WP_200309611.1">
    <property type="nucleotide sequence ID" value="NZ_JAENIM010000008.1"/>
</dbReference>
<feature type="chain" id="PRO_5035328577" description="Lipoprotein" evidence="1">
    <location>
        <begin position="22"/>
        <end position="122"/>
    </location>
</feature>
<comment type="caution">
    <text evidence="2">The sequence shown here is derived from an EMBL/GenBank/DDBJ whole genome shotgun (WGS) entry which is preliminary data.</text>
</comment>
<keyword evidence="3" id="KW-1185">Reference proteome</keyword>
<reference evidence="2" key="1">
    <citation type="submission" date="2021-01" db="EMBL/GenBank/DDBJ databases">
        <title>Modified the classification status of verrucomicrobia.</title>
        <authorList>
            <person name="Feng X."/>
        </authorList>
    </citation>
    <scope>NUCLEOTIDE SEQUENCE</scope>
    <source>
        <strain evidence="2">_KCTC 22039</strain>
    </source>
</reference>
<proteinExistence type="predicted"/>
<protein>
    <recommendedName>
        <fullName evidence="4">Lipoprotein</fullName>
    </recommendedName>
</protein>
<evidence type="ECO:0000313" key="2">
    <source>
        <dbReference type="EMBL" id="MBK1789613.1"/>
    </source>
</evidence>
<gene>
    <name evidence="2" type="ORF">JIN82_00445</name>
</gene>
<dbReference type="EMBL" id="JAENIM010000008">
    <property type="protein sequence ID" value="MBK1789613.1"/>
    <property type="molecule type" value="Genomic_DNA"/>
</dbReference>
<name>A0A8J7MBN4_9BACT</name>
<dbReference type="PROSITE" id="PS51257">
    <property type="entry name" value="PROKAR_LIPOPROTEIN"/>
    <property type="match status" value="1"/>
</dbReference>
<evidence type="ECO:0000313" key="3">
    <source>
        <dbReference type="Proteomes" id="UP000624703"/>
    </source>
</evidence>
<sequence>MKNLMKLITLAVATMMFSSCCGLFPCGGRGMSAEVEYTEYEDATRTVVPAGKGGMPYEESYKRPVTKTKTVKDGCFTCGSSYCPASKCCGIVSDEVLARATTQGGTGEPQLGLIPTMKPLAP</sequence>
<feature type="signal peptide" evidence="1">
    <location>
        <begin position="1"/>
        <end position="21"/>
    </location>
</feature>
<evidence type="ECO:0000256" key="1">
    <source>
        <dbReference type="SAM" id="SignalP"/>
    </source>
</evidence>
<evidence type="ECO:0008006" key="4">
    <source>
        <dbReference type="Google" id="ProtNLM"/>
    </source>
</evidence>